<evidence type="ECO:0000313" key="3">
    <source>
        <dbReference type="RefSeq" id="XP_052741850.1"/>
    </source>
</evidence>
<proteinExistence type="predicted"/>
<name>A0ABM3LS17_BICAN</name>
<evidence type="ECO:0000259" key="1">
    <source>
        <dbReference type="PROSITE" id="PS50994"/>
    </source>
</evidence>
<sequence length="1778" mass="201471">MSKKEVLPASYSADECHLKLLEAKKEMMFSRLQGIYDLTLLVSDDSSKLPSLLVQAANIDVLRKEFELNLDQYTMAQMKVNPNAVISYQSWNAFEEMFCFIKKSLEPYYHSKNDSTKPCLSKFPTMKSSLPAIELPDFSGDSSHWQLFYEQFKNLIHNNPTLSDSEKVCYLVGKLKGSAASVCAGLPVSGENYSIIWKNLIDKYDDPRSLAGTYVNQLLNFKSLNNNTASGLELFLNSFNSSVDALKQLKLDNLTDFFLLHLALLKLDSETVKLFEITYRKEKIPSYGQLVEFVKEQSKVLSRGCNSKPSDSHVSTKPHNKKSPIAKFTKSFVNTESIQNSKDSKCILCKNEKHNHLYKCPNFMKLTPQKRFQVVKNNSYCTNCLSTLHKTASCLSTHNCAHCNQRHSSLLCFSHANKFNYSDLVNINTAQNATHSHSISLPANKTANSHNNFNSYANIPADVATQKAKNESNNDSSANGHTSLCTISRDFHERNATTLLGTAKIKVIDNYGRTHFLRCLVDPGSQSDYITIASCKKLSLPVYSQNRFTEVQGIGGTSQKILGISNLKFTSRFDDTKVYDIRPLVVEGITSQLPDAKVNLSALESLIKNIPLADDSFSEPGCVDLLIGVKLYCDILLFNKITAENSSPSAIETSLGYVIMGDAPIASGLISTSAFCAFSREPLDNLLERFWKVEEAPHQKFLSPEEQECEKIYVTTTTRKTDGSFIVSLPFKEDPVRLGNSYIPAKRRFLNLEKKFNNSPDLRIKYNEVIQDYLDKGILSKISPQESIMPGFYLPHRPVIRDDKATTKLRIVLDASMKTDVNISLNDLLHTGCNLQAEIFNILINVRLFKIAFFADVKQMYLCIEVLPAHRKFQRILFRFSNNEPLEIYEFNRVTFGLRSSPFLALRTLRELAKREKDRWPAAAAIIERDVYMDDLASSASDPSEAVEKAEQLIQMFKSGGFDLIKWTSNSPELLRNIPQTHRQSEGISFDDEHTFKILGLHWFPVHDSLSFFVSPPSLKWTKRSILSATAQLYDVLGLVGPVILYAKLIIKELWILKLSWDETLPSHIIEAWLQFIDELPLLSKLKIPRHLGVENNSNLSLLAFADASEKAYGCVIYTHVTNGDNKPIISLVCSKSRVSSPSSLVTLARLELNALVLLAKLVRNVYDTLISRQPVDNIFVFSDSTVALCWLKSSPHRFQTYIANRISQFQELLCTDDLYHISGIENPADCISRGLLPSQLLTHELWFNGPTWASSPINQWPVQKFSPNASALPEQKSISLVMRSVDEHPLLTLSTKFSSWHKYLRSVVFLLKFLKKLPKGIHITAEDLNVAETKVIEVVQNTNFYEDIQKLKKGISCSRAIQKLNPFIRDNILHVGGRLTYSSLDYCHKHPILLPRKGHIIDLLIDYYHRENLHAGPQILLSITRQKYWILSARRAIKQRIHKCIKCYRLNPKQIFPFMANLPPCRIEQANAYTYTGVDFTGPLYITLCRGRGIHKQKAYLCIFICLVTKAVHFELAPDLSSASFLNLFKRFISRSGANCKFIYSDNGTNFVSSKGYFDELFSLLKSDEYYKDFSTELAKRRIIWKLNPPTGSHFGGIWESNIKSAKSLLFKVIGKQILTYEEMLTVVTQIEAILNSRPLYLASTDPSEPSALTPAHFLYRVPLEYLPAPDLSGEKERLLSRFMLLDSLIQSFWKRFRVEYLHTLQTREKWNTTSLSVKAGTVVLINVDNAPPLQWPLGIITRIFPGKDGITRVAEVKTKTGLFIRPMVKLCPLPAQ</sequence>
<dbReference type="Pfam" id="PF05380">
    <property type="entry name" value="Peptidase_A17"/>
    <property type="match status" value="1"/>
</dbReference>
<keyword evidence="2" id="KW-1185">Reference proteome</keyword>
<dbReference type="InterPro" id="IPR041588">
    <property type="entry name" value="Integrase_H2C2"/>
</dbReference>
<dbReference type="SUPFAM" id="SSF56672">
    <property type="entry name" value="DNA/RNA polymerases"/>
    <property type="match status" value="1"/>
</dbReference>
<dbReference type="RefSeq" id="XP_052741850.1">
    <property type="nucleotide sequence ID" value="XM_052885890.1"/>
</dbReference>
<dbReference type="InterPro" id="IPR005312">
    <property type="entry name" value="DUF1759"/>
</dbReference>
<dbReference type="InterPro" id="IPR001584">
    <property type="entry name" value="Integrase_cat-core"/>
</dbReference>
<dbReference type="InterPro" id="IPR040676">
    <property type="entry name" value="DUF5641"/>
</dbReference>
<dbReference type="InterPro" id="IPR043128">
    <property type="entry name" value="Rev_trsase/Diguanyl_cyclase"/>
</dbReference>
<dbReference type="SUPFAM" id="SSF53098">
    <property type="entry name" value="Ribonuclease H-like"/>
    <property type="match status" value="1"/>
</dbReference>
<dbReference type="InterPro" id="IPR012337">
    <property type="entry name" value="RNaseH-like_sf"/>
</dbReference>
<dbReference type="Gene3D" id="3.10.10.10">
    <property type="entry name" value="HIV Type 1 Reverse Transcriptase, subunit A, domain 1"/>
    <property type="match status" value="1"/>
</dbReference>
<dbReference type="InterPro" id="IPR008042">
    <property type="entry name" value="Retrotrans_Pao"/>
</dbReference>
<dbReference type="Gene3D" id="3.30.420.10">
    <property type="entry name" value="Ribonuclease H-like superfamily/Ribonuclease H"/>
    <property type="match status" value="1"/>
</dbReference>
<dbReference type="GeneID" id="128198806"/>
<dbReference type="Gene3D" id="3.30.70.270">
    <property type="match status" value="1"/>
</dbReference>
<dbReference type="PANTHER" id="PTHR47331:SF1">
    <property type="entry name" value="GAG-LIKE PROTEIN"/>
    <property type="match status" value="1"/>
</dbReference>
<dbReference type="InterPro" id="IPR043502">
    <property type="entry name" value="DNA/RNA_pol_sf"/>
</dbReference>
<dbReference type="Pfam" id="PF18701">
    <property type="entry name" value="DUF5641"/>
    <property type="match status" value="1"/>
</dbReference>
<protein>
    <submittedName>
        <fullName evidence="3">Uncharacterized protein LOC128198806</fullName>
    </submittedName>
</protein>
<reference evidence="3" key="1">
    <citation type="submission" date="2025-08" db="UniProtKB">
        <authorList>
            <consortium name="RefSeq"/>
        </authorList>
    </citation>
    <scope>IDENTIFICATION</scope>
</reference>
<dbReference type="Pfam" id="PF17921">
    <property type="entry name" value="Integrase_H2C2"/>
    <property type="match status" value="1"/>
</dbReference>
<evidence type="ECO:0000313" key="2">
    <source>
        <dbReference type="Proteomes" id="UP001652582"/>
    </source>
</evidence>
<dbReference type="InterPro" id="IPR036397">
    <property type="entry name" value="RNaseH_sf"/>
</dbReference>
<dbReference type="Proteomes" id="UP001652582">
    <property type="component" value="Chromosome 15"/>
</dbReference>
<dbReference type="PANTHER" id="PTHR47331">
    <property type="entry name" value="PHD-TYPE DOMAIN-CONTAINING PROTEIN"/>
    <property type="match status" value="1"/>
</dbReference>
<accession>A0ABM3LS17</accession>
<dbReference type="Pfam" id="PF03564">
    <property type="entry name" value="DUF1759"/>
    <property type="match status" value="1"/>
</dbReference>
<gene>
    <name evidence="3" type="primary">LOC128198806</name>
</gene>
<feature type="domain" description="Integrase catalytic" evidence="1">
    <location>
        <begin position="1460"/>
        <end position="1664"/>
    </location>
</feature>
<dbReference type="PROSITE" id="PS50994">
    <property type="entry name" value="INTEGRASE"/>
    <property type="match status" value="1"/>
</dbReference>
<organism evidence="2 3">
    <name type="scientific">Bicyclus anynana</name>
    <name type="common">Squinting bush brown butterfly</name>
    <dbReference type="NCBI Taxonomy" id="110368"/>
    <lineage>
        <taxon>Eukaryota</taxon>
        <taxon>Metazoa</taxon>
        <taxon>Ecdysozoa</taxon>
        <taxon>Arthropoda</taxon>
        <taxon>Hexapoda</taxon>
        <taxon>Insecta</taxon>
        <taxon>Pterygota</taxon>
        <taxon>Neoptera</taxon>
        <taxon>Endopterygota</taxon>
        <taxon>Lepidoptera</taxon>
        <taxon>Glossata</taxon>
        <taxon>Ditrysia</taxon>
        <taxon>Papilionoidea</taxon>
        <taxon>Nymphalidae</taxon>
        <taxon>Satyrinae</taxon>
        <taxon>Satyrini</taxon>
        <taxon>Mycalesina</taxon>
        <taxon>Bicyclus</taxon>
    </lineage>
</organism>